<dbReference type="Proteomes" id="UP001056708">
    <property type="component" value="Plasmid unnamed"/>
</dbReference>
<name>A0ABY5AWV2_9CYAN</name>
<dbReference type="EMBL" id="CP098612">
    <property type="protein sequence ID" value="USR93278.1"/>
    <property type="molecule type" value="Genomic_DNA"/>
</dbReference>
<proteinExistence type="predicted"/>
<sequence length="122" mass="14171">MKFRATLPEQQNYIALRQKGERFLFEDSKTSLLRVSSPVVNPFRKEWNILINTQFSKSDKSKYLSRVVLKLFPPSADATPACLIREEVKGKLLSVDTTDTLHLLELPSEWLIKVLYRFEKPS</sequence>
<evidence type="ECO:0000313" key="1">
    <source>
        <dbReference type="EMBL" id="USR93278.1"/>
    </source>
</evidence>
<dbReference type="RefSeq" id="WP_252665459.1">
    <property type="nucleotide sequence ID" value="NZ_CP098612.1"/>
</dbReference>
<protein>
    <submittedName>
        <fullName evidence="1">Uncharacterized protein</fullName>
    </submittedName>
</protein>
<keyword evidence="1" id="KW-0614">Plasmid</keyword>
<evidence type="ECO:0000313" key="2">
    <source>
        <dbReference type="Proteomes" id="UP001056708"/>
    </source>
</evidence>
<accession>A0ABY5AWV2</accession>
<keyword evidence="2" id="KW-1185">Reference proteome</keyword>
<reference evidence="1" key="1">
    <citation type="submission" date="2022-06" db="EMBL/GenBank/DDBJ databases">
        <title>Genome sequence of Phormidium yuhuli AB48 isolated from an industrial photobioreactor environment.</title>
        <authorList>
            <person name="Qiu Y."/>
            <person name="Noonan A.J.C."/>
            <person name="Dofher K."/>
            <person name="Koch M."/>
            <person name="Kieft B."/>
            <person name="Lin X."/>
            <person name="Ziels R.M."/>
            <person name="Hallam S.J."/>
        </authorList>
    </citation>
    <scope>NUCLEOTIDE SEQUENCE</scope>
    <source>
        <strain evidence="1">AB48</strain>
        <plasmid evidence="1">unnamed</plasmid>
    </source>
</reference>
<organism evidence="1 2">
    <name type="scientific">Phormidium yuhuli AB48</name>
    <dbReference type="NCBI Taxonomy" id="2940671"/>
    <lineage>
        <taxon>Bacteria</taxon>
        <taxon>Bacillati</taxon>
        <taxon>Cyanobacteriota</taxon>
        <taxon>Cyanophyceae</taxon>
        <taxon>Oscillatoriophycideae</taxon>
        <taxon>Oscillatoriales</taxon>
        <taxon>Oscillatoriaceae</taxon>
        <taxon>Phormidium</taxon>
        <taxon>Phormidium yuhuli</taxon>
    </lineage>
</organism>
<geneLocation type="plasmid" evidence="1 2">
    <name>unnamed</name>
</geneLocation>
<gene>
    <name evidence="1" type="ORF">NEA10_20760</name>
</gene>